<dbReference type="SMART" id="SM00062">
    <property type="entry name" value="PBPb"/>
    <property type="match status" value="1"/>
</dbReference>
<sequence>MRSFPLLLVMLLSILLLACKPAANSGPAADVTPVAVENPPACVLRAGFDAWEPYHYLGQGQQPQGLDIEILQTLAAELNCELSLEQDTWAALLRKLQSGELDILPGASISSERERYAWFSRPYRQEQFVLYQRQDAQLNFPNLAAMLSAGHKIGLVSGYFYGTEVDELLGQMPESFVSAQLSELNMARLLDEEISALLEDSMVATAILRRKGLDRYISASSLRLPESEVYLMLSKGSVGEQQLQQINAVLDKLQQDGSLAKLIAKYQQ</sequence>
<comment type="caution">
    <text evidence="5">The sequence shown here is derived from an EMBL/GenBank/DDBJ whole genome shotgun (WGS) entry which is preliminary data.</text>
</comment>
<dbReference type="PROSITE" id="PS51257">
    <property type="entry name" value="PROKAR_LIPOPROTEIN"/>
    <property type="match status" value="1"/>
</dbReference>
<dbReference type="STRING" id="1129374.AJE_06901"/>
<comment type="similarity">
    <text evidence="1">Belongs to the bacterial solute-binding protein 3 family.</text>
</comment>
<dbReference type="Gene3D" id="3.40.190.10">
    <property type="entry name" value="Periplasmic binding protein-like II"/>
    <property type="match status" value="2"/>
</dbReference>
<gene>
    <name evidence="5" type="ORF">AJE_06901</name>
</gene>
<dbReference type="InterPro" id="IPR001638">
    <property type="entry name" value="Solute-binding_3/MltF_N"/>
</dbReference>
<evidence type="ECO:0000259" key="4">
    <source>
        <dbReference type="SMART" id="SM00062"/>
    </source>
</evidence>
<dbReference type="Pfam" id="PF00497">
    <property type="entry name" value="SBP_bac_3"/>
    <property type="match status" value="1"/>
</dbReference>
<dbReference type="EMBL" id="AHTH01000017">
    <property type="protein sequence ID" value="EHR41329.1"/>
    <property type="molecule type" value="Genomic_DNA"/>
</dbReference>
<keyword evidence="6" id="KW-1185">Reference proteome</keyword>
<evidence type="ECO:0000313" key="6">
    <source>
        <dbReference type="Proteomes" id="UP000012046"/>
    </source>
</evidence>
<dbReference type="eggNOG" id="COG0834">
    <property type="taxonomic scope" value="Bacteria"/>
</dbReference>
<accession>H3ZDF5</accession>
<dbReference type="RefSeq" id="WP_008950253.1">
    <property type="nucleotide sequence ID" value="NZ_AHTH01000017.1"/>
</dbReference>
<evidence type="ECO:0000256" key="3">
    <source>
        <dbReference type="SAM" id="SignalP"/>
    </source>
</evidence>
<dbReference type="AlphaFoldDB" id="H3ZDF5"/>
<evidence type="ECO:0000313" key="5">
    <source>
        <dbReference type="EMBL" id="EHR41329.1"/>
    </source>
</evidence>
<keyword evidence="2 3" id="KW-0732">Signal</keyword>
<dbReference type="PANTHER" id="PTHR35936:SF25">
    <property type="entry name" value="ABC TRANSPORTER SUBSTRATE-BINDING PROTEIN"/>
    <property type="match status" value="1"/>
</dbReference>
<evidence type="ECO:0000256" key="2">
    <source>
        <dbReference type="ARBA" id="ARBA00022729"/>
    </source>
</evidence>
<dbReference type="Proteomes" id="UP000012046">
    <property type="component" value="Unassembled WGS sequence"/>
</dbReference>
<evidence type="ECO:0000256" key="1">
    <source>
        <dbReference type="ARBA" id="ARBA00010333"/>
    </source>
</evidence>
<dbReference type="PANTHER" id="PTHR35936">
    <property type="entry name" value="MEMBRANE-BOUND LYTIC MUREIN TRANSGLYCOSYLASE F"/>
    <property type="match status" value="1"/>
</dbReference>
<name>H3ZDF5_9ALTE</name>
<feature type="signal peptide" evidence="3">
    <location>
        <begin position="1"/>
        <end position="18"/>
    </location>
</feature>
<organism evidence="5 6">
    <name type="scientific">Alishewanella jeotgali KCTC 22429</name>
    <dbReference type="NCBI Taxonomy" id="1129374"/>
    <lineage>
        <taxon>Bacteria</taxon>
        <taxon>Pseudomonadati</taxon>
        <taxon>Pseudomonadota</taxon>
        <taxon>Gammaproteobacteria</taxon>
        <taxon>Alteromonadales</taxon>
        <taxon>Alteromonadaceae</taxon>
        <taxon>Alishewanella</taxon>
    </lineage>
</organism>
<protein>
    <submittedName>
        <fullName evidence="5">Amino acid ABC transporter substrate-binding protein</fullName>
    </submittedName>
</protein>
<dbReference type="PATRIC" id="fig|1129374.4.peg.1378"/>
<feature type="domain" description="Solute-binding protein family 3/N-terminal" evidence="4">
    <location>
        <begin position="43"/>
        <end position="267"/>
    </location>
</feature>
<proteinExistence type="inferred from homology"/>
<reference evidence="5 6" key="1">
    <citation type="journal article" date="2012" name="J. Bacteriol.">
        <title>Genome Sequence of Extracellular-Protease-Producing Alishewanella jeotgali Isolated from Traditional Korean Fermented Seafood.</title>
        <authorList>
            <person name="Jung J."/>
            <person name="Chun J."/>
            <person name="Park W."/>
        </authorList>
    </citation>
    <scope>NUCLEOTIDE SEQUENCE [LARGE SCALE GENOMIC DNA]</scope>
    <source>
        <strain evidence="5 6">KCTC 22429</strain>
    </source>
</reference>
<dbReference type="SUPFAM" id="SSF53850">
    <property type="entry name" value="Periplasmic binding protein-like II"/>
    <property type="match status" value="1"/>
</dbReference>
<feature type="chain" id="PRO_5003591280" evidence="3">
    <location>
        <begin position="19"/>
        <end position="268"/>
    </location>
</feature>